<evidence type="ECO:0000256" key="10">
    <source>
        <dbReference type="ARBA" id="ARBA00033270"/>
    </source>
</evidence>
<comment type="similarity">
    <text evidence="11">Belongs to the SEDS family. FtsW subfamily.</text>
</comment>
<accession>A0A850HBP5</accession>
<keyword evidence="17" id="KW-0132">Cell division</keyword>
<evidence type="ECO:0000313" key="17">
    <source>
        <dbReference type="EMBL" id="NVE94695.1"/>
    </source>
</evidence>
<sequence length="411" mass="44988">MPRPYIPHAPGARIDTSAFKGHWRDELRIWWREIDKVLLGLVLLLMGIGAVAVAAASPASANRLSTSAVTLDDLYFFKQHIVWQMMGLVALFGTSLLSRDNARRLGIVLAAAMLVMLCLVLFIGFERNGATRWINLGFSFQPSEFLKPAFAIALAWILSWRLRDPGLPVLAAVTGLMVIVAFLLMLQPNLGATLLFSGVWFVLVLLSGVSVQRLSLLVGGGVALLTFAYFFYDNARYRIDSFFGGGTAFDQVDLAQRTLLAGGWTGSGLWLGTRKMSLPEAHTDYIFSVIGEEFGLIICALIVLLYLAILLRVLIRMVDEENLFVLLASAGLVTQVGGQAFINILVNLQLFPSKGMTLPLISYGGSSTIAVCLTIGLLLAITRRNPYLKRETPGLRTLFGSKTEMRGEKTA</sequence>
<evidence type="ECO:0000256" key="3">
    <source>
        <dbReference type="ARBA" id="ARBA00022679"/>
    </source>
</evidence>
<name>A0A850HBP5_9SPHN</name>
<evidence type="ECO:0000256" key="11">
    <source>
        <dbReference type="ARBA" id="ARBA00038053"/>
    </source>
</evidence>
<evidence type="ECO:0000256" key="12">
    <source>
        <dbReference type="ARBA" id="ARBA00041185"/>
    </source>
</evidence>
<dbReference type="InterPro" id="IPR001182">
    <property type="entry name" value="FtsW/RodA"/>
</dbReference>
<dbReference type="AlphaFoldDB" id="A0A850HBP5"/>
<dbReference type="GO" id="GO:0015648">
    <property type="term" value="F:lipid-linked peptidoglycan transporter activity"/>
    <property type="evidence" value="ECO:0007669"/>
    <property type="project" value="TreeGrafter"/>
</dbReference>
<feature type="transmembrane region" description="Helical" evidence="16">
    <location>
        <begin position="105"/>
        <end position="125"/>
    </location>
</feature>
<keyword evidence="2" id="KW-0328">Glycosyltransferase</keyword>
<keyword evidence="6" id="KW-0573">Peptidoglycan synthesis</keyword>
<keyword evidence="17" id="KW-0131">Cell cycle</keyword>
<dbReference type="PANTHER" id="PTHR30474">
    <property type="entry name" value="CELL CYCLE PROTEIN"/>
    <property type="match status" value="1"/>
</dbReference>
<feature type="transmembrane region" description="Helical" evidence="16">
    <location>
        <begin position="145"/>
        <end position="162"/>
    </location>
</feature>
<evidence type="ECO:0000256" key="16">
    <source>
        <dbReference type="SAM" id="Phobius"/>
    </source>
</evidence>
<evidence type="ECO:0000256" key="4">
    <source>
        <dbReference type="ARBA" id="ARBA00022692"/>
    </source>
</evidence>
<dbReference type="PANTHER" id="PTHR30474:SF2">
    <property type="entry name" value="PEPTIDOGLYCAN GLYCOSYLTRANSFERASE FTSW-RELATED"/>
    <property type="match status" value="1"/>
</dbReference>
<evidence type="ECO:0000256" key="6">
    <source>
        <dbReference type="ARBA" id="ARBA00022984"/>
    </source>
</evidence>
<feature type="transmembrane region" description="Helical" evidence="16">
    <location>
        <begin position="360"/>
        <end position="381"/>
    </location>
</feature>
<reference evidence="17 18" key="1">
    <citation type="submission" date="2020-06" db="EMBL/GenBank/DDBJ databases">
        <title>Altererythrobacter lutimaris sp. nov., a marine bacterium isolated from a tidal flat.</title>
        <authorList>
            <person name="Kim D."/>
            <person name="Yoo Y."/>
            <person name="Kim J.-J."/>
        </authorList>
    </citation>
    <scope>NUCLEOTIDE SEQUENCE [LARGE SCALE GENOMIC DNA]</scope>
    <source>
        <strain evidence="17 18">JGD-16</strain>
    </source>
</reference>
<comment type="catalytic activity">
    <reaction evidence="15">
        <text>[GlcNAc-(1-&gt;4)-Mur2Ac(oyl-L-Ala-gamma-D-Glu-L-Lys-D-Ala-D-Ala)](n)-di-trans,octa-cis-undecaprenyl diphosphate + beta-D-GlcNAc-(1-&gt;4)-Mur2Ac(oyl-L-Ala-gamma-D-Glu-L-Lys-D-Ala-D-Ala)-di-trans,octa-cis-undecaprenyl diphosphate = [GlcNAc-(1-&gt;4)-Mur2Ac(oyl-L-Ala-gamma-D-Glu-L-Lys-D-Ala-D-Ala)](n+1)-di-trans,octa-cis-undecaprenyl diphosphate + di-trans,octa-cis-undecaprenyl diphosphate + H(+)</text>
        <dbReference type="Rhea" id="RHEA:23708"/>
        <dbReference type="Rhea" id="RHEA-COMP:9602"/>
        <dbReference type="Rhea" id="RHEA-COMP:9603"/>
        <dbReference type="ChEBI" id="CHEBI:15378"/>
        <dbReference type="ChEBI" id="CHEBI:58405"/>
        <dbReference type="ChEBI" id="CHEBI:60033"/>
        <dbReference type="ChEBI" id="CHEBI:78435"/>
        <dbReference type="EC" id="2.4.99.28"/>
    </reaction>
</comment>
<dbReference type="EMBL" id="JABWTA010000001">
    <property type="protein sequence ID" value="NVE94695.1"/>
    <property type="molecule type" value="Genomic_DNA"/>
</dbReference>
<feature type="transmembrane region" description="Helical" evidence="16">
    <location>
        <begin position="81"/>
        <end position="98"/>
    </location>
</feature>
<dbReference type="GO" id="GO:0032153">
    <property type="term" value="C:cell division site"/>
    <property type="evidence" value="ECO:0007669"/>
    <property type="project" value="TreeGrafter"/>
</dbReference>
<keyword evidence="5" id="KW-0133">Cell shape</keyword>
<evidence type="ECO:0000256" key="15">
    <source>
        <dbReference type="ARBA" id="ARBA00049902"/>
    </source>
</evidence>
<evidence type="ECO:0000256" key="13">
    <source>
        <dbReference type="ARBA" id="ARBA00041418"/>
    </source>
</evidence>
<dbReference type="GO" id="GO:0005886">
    <property type="term" value="C:plasma membrane"/>
    <property type="evidence" value="ECO:0007669"/>
    <property type="project" value="TreeGrafter"/>
</dbReference>
<evidence type="ECO:0000256" key="2">
    <source>
        <dbReference type="ARBA" id="ARBA00022676"/>
    </source>
</evidence>
<evidence type="ECO:0000313" key="18">
    <source>
        <dbReference type="Proteomes" id="UP000546031"/>
    </source>
</evidence>
<comment type="subcellular location">
    <subcellularLocation>
        <location evidence="1">Membrane</location>
        <topology evidence="1">Multi-pass membrane protein</topology>
    </subcellularLocation>
</comment>
<feature type="transmembrane region" description="Helical" evidence="16">
    <location>
        <begin position="192"/>
        <end position="209"/>
    </location>
</feature>
<feature type="transmembrane region" description="Helical" evidence="16">
    <location>
        <begin position="285"/>
        <end position="311"/>
    </location>
</feature>
<dbReference type="GO" id="GO:0009252">
    <property type="term" value="P:peptidoglycan biosynthetic process"/>
    <property type="evidence" value="ECO:0007669"/>
    <property type="project" value="UniProtKB-KW"/>
</dbReference>
<dbReference type="GO" id="GO:0008955">
    <property type="term" value="F:peptidoglycan glycosyltransferase activity"/>
    <property type="evidence" value="ECO:0007669"/>
    <property type="project" value="UniProtKB-EC"/>
</dbReference>
<feature type="transmembrane region" description="Helical" evidence="16">
    <location>
        <begin position="37"/>
        <end position="61"/>
    </location>
</feature>
<protein>
    <recommendedName>
        <fullName evidence="12">Probable peptidoglycan glycosyltransferase FtsW</fullName>
        <ecNumber evidence="14">2.4.99.28</ecNumber>
    </recommendedName>
    <alternativeName>
        <fullName evidence="13">Cell division protein FtsW</fullName>
    </alternativeName>
    <alternativeName>
        <fullName evidence="10">Cell wall polymerase</fullName>
    </alternativeName>
    <alternativeName>
        <fullName evidence="9">Peptidoglycan polymerase</fullName>
    </alternativeName>
</protein>
<proteinExistence type="inferred from homology"/>
<keyword evidence="8 16" id="KW-0472">Membrane</keyword>
<keyword evidence="3" id="KW-0808">Transferase</keyword>
<evidence type="ECO:0000256" key="5">
    <source>
        <dbReference type="ARBA" id="ARBA00022960"/>
    </source>
</evidence>
<keyword evidence="18" id="KW-1185">Reference proteome</keyword>
<dbReference type="EC" id="2.4.99.28" evidence="14"/>
<evidence type="ECO:0000256" key="1">
    <source>
        <dbReference type="ARBA" id="ARBA00004141"/>
    </source>
</evidence>
<keyword evidence="7 16" id="KW-1133">Transmembrane helix</keyword>
<evidence type="ECO:0000256" key="9">
    <source>
        <dbReference type="ARBA" id="ARBA00032370"/>
    </source>
</evidence>
<dbReference type="GO" id="GO:0008360">
    <property type="term" value="P:regulation of cell shape"/>
    <property type="evidence" value="ECO:0007669"/>
    <property type="project" value="UniProtKB-KW"/>
</dbReference>
<evidence type="ECO:0000256" key="8">
    <source>
        <dbReference type="ARBA" id="ARBA00023136"/>
    </source>
</evidence>
<evidence type="ECO:0000256" key="7">
    <source>
        <dbReference type="ARBA" id="ARBA00022989"/>
    </source>
</evidence>
<evidence type="ECO:0000256" key="14">
    <source>
        <dbReference type="ARBA" id="ARBA00044770"/>
    </source>
</evidence>
<feature type="transmembrane region" description="Helical" evidence="16">
    <location>
        <begin position="323"/>
        <end position="348"/>
    </location>
</feature>
<dbReference type="GO" id="GO:0051301">
    <property type="term" value="P:cell division"/>
    <property type="evidence" value="ECO:0007669"/>
    <property type="project" value="UniProtKB-KW"/>
</dbReference>
<organism evidence="17 18">
    <name type="scientific">Altererythrobacter lutimaris</name>
    <dbReference type="NCBI Taxonomy" id="2743979"/>
    <lineage>
        <taxon>Bacteria</taxon>
        <taxon>Pseudomonadati</taxon>
        <taxon>Pseudomonadota</taxon>
        <taxon>Alphaproteobacteria</taxon>
        <taxon>Sphingomonadales</taxon>
        <taxon>Erythrobacteraceae</taxon>
        <taxon>Altererythrobacter</taxon>
    </lineage>
</organism>
<dbReference type="Proteomes" id="UP000546031">
    <property type="component" value="Unassembled WGS sequence"/>
</dbReference>
<feature type="transmembrane region" description="Helical" evidence="16">
    <location>
        <begin position="214"/>
        <end position="232"/>
    </location>
</feature>
<gene>
    <name evidence="17" type="ORF">HUO12_07265</name>
</gene>
<feature type="transmembrane region" description="Helical" evidence="16">
    <location>
        <begin position="169"/>
        <end position="186"/>
    </location>
</feature>
<comment type="caution">
    <text evidence="17">The sequence shown here is derived from an EMBL/GenBank/DDBJ whole genome shotgun (WGS) entry which is preliminary data.</text>
</comment>
<keyword evidence="4 16" id="KW-0812">Transmembrane</keyword>
<dbReference type="Pfam" id="PF01098">
    <property type="entry name" value="FTSW_RODA_SPOVE"/>
    <property type="match status" value="1"/>
</dbReference>